<accession>A0A1F5ZBP5</accession>
<dbReference type="AlphaFoldDB" id="A0A1F5ZBP5"/>
<organism evidence="1 2">
    <name type="scientific">Candidatus Gottesmanbacteria bacterium RBG_16_43_7</name>
    <dbReference type="NCBI Taxonomy" id="1798373"/>
    <lineage>
        <taxon>Bacteria</taxon>
        <taxon>Candidatus Gottesmaniibacteriota</taxon>
    </lineage>
</organism>
<dbReference type="Proteomes" id="UP000176854">
    <property type="component" value="Unassembled WGS sequence"/>
</dbReference>
<evidence type="ECO:0000313" key="2">
    <source>
        <dbReference type="Proteomes" id="UP000176854"/>
    </source>
</evidence>
<dbReference type="EMBL" id="MFJC01000009">
    <property type="protein sequence ID" value="OGG09916.1"/>
    <property type="molecule type" value="Genomic_DNA"/>
</dbReference>
<sequence>MNREYEIVEKERIFFHPPPIDGLSAPDNLLFSVTVYEFHQTERIARHTEVGPQGLFSTQVVFVIPEGENFDTAPVGKGTHIIHAVNKMEMDAYLRHRQWLADQGVEIPYQDARLSYTDSPVVGRG</sequence>
<comment type="caution">
    <text evidence="1">The sequence shown here is derived from an EMBL/GenBank/DDBJ whole genome shotgun (WGS) entry which is preliminary data.</text>
</comment>
<proteinExistence type="predicted"/>
<protein>
    <submittedName>
        <fullName evidence="1">Uncharacterized protein</fullName>
    </submittedName>
</protein>
<evidence type="ECO:0000313" key="1">
    <source>
        <dbReference type="EMBL" id="OGG09916.1"/>
    </source>
</evidence>
<reference evidence="1 2" key="1">
    <citation type="journal article" date="2016" name="Nat. Commun.">
        <title>Thousands of microbial genomes shed light on interconnected biogeochemical processes in an aquifer system.</title>
        <authorList>
            <person name="Anantharaman K."/>
            <person name="Brown C.T."/>
            <person name="Hug L.A."/>
            <person name="Sharon I."/>
            <person name="Castelle C.J."/>
            <person name="Probst A.J."/>
            <person name="Thomas B.C."/>
            <person name="Singh A."/>
            <person name="Wilkins M.J."/>
            <person name="Karaoz U."/>
            <person name="Brodie E.L."/>
            <person name="Williams K.H."/>
            <person name="Hubbard S.S."/>
            <person name="Banfield J.F."/>
        </authorList>
    </citation>
    <scope>NUCLEOTIDE SEQUENCE [LARGE SCALE GENOMIC DNA]</scope>
</reference>
<name>A0A1F5ZBP5_9BACT</name>
<gene>
    <name evidence="1" type="ORF">A2154_01830</name>
</gene>